<evidence type="ECO:0000313" key="6">
    <source>
        <dbReference type="Proteomes" id="UP000472676"/>
    </source>
</evidence>
<dbReference type="RefSeq" id="WP_166254377.1">
    <property type="nucleotide sequence ID" value="NZ_JAAMOW010000003.1"/>
</dbReference>
<dbReference type="GO" id="GO:0003677">
    <property type="term" value="F:DNA binding"/>
    <property type="evidence" value="ECO:0007669"/>
    <property type="project" value="UniProtKB-KW"/>
</dbReference>
<dbReference type="EMBL" id="JAAMOW010000003">
    <property type="protein sequence ID" value="NGY04652.1"/>
    <property type="molecule type" value="Genomic_DNA"/>
</dbReference>
<dbReference type="InterPro" id="IPR014710">
    <property type="entry name" value="RmlC-like_jellyroll"/>
</dbReference>
<dbReference type="InterPro" id="IPR012318">
    <property type="entry name" value="HTH_CRP"/>
</dbReference>
<protein>
    <submittedName>
        <fullName evidence="5">Crp/Fnr family transcriptional regulator</fullName>
    </submittedName>
</protein>
<dbReference type="Proteomes" id="UP000472676">
    <property type="component" value="Unassembled WGS sequence"/>
</dbReference>
<organism evidence="5 6">
    <name type="scientific">Solimonas terrae</name>
    <dbReference type="NCBI Taxonomy" id="1396819"/>
    <lineage>
        <taxon>Bacteria</taxon>
        <taxon>Pseudomonadati</taxon>
        <taxon>Pseudomonadota</taxon>
        <taxon>Gammaproteobacteria</taxon>
        <taxon>Nevskiales</taxon>
        <taxon>Nevskiaceae</taxon>
        <taxon>Solimonas</taxon>
    </lineage>
</organism>
<sequence>MAIAENHLIALLPRRQRLRVLAICEPVRLSLQDVLCERGMAIRHVYFPVDSIVSLGKAVDGRATLELAMVGCEGMLGAELVLGVASAPLDARVLRAGAASRIHIPVFRRELASSAPLQRILKRYLYLSNAQLATSAVCVHFHLIQARLARWLLMIQDRAHAQRFHVTHELLARMLGVRRVGITVAAGALQHGRLISYRRGELTVLDRKGLEASACSCYASDRLAYGELMH</sequence>
<evidence type="ECO:0000313" key="5">
    <source>
        <dbReference type="EMBL" id="NGY04652.1"/>
    </source>
</evidence>
<proteinExistence type="predicted"/>
<reference evidence="5 6" key="1">
    <citation type="journal article" date="2014" name="Int. J. Syst. Evol. Microbiol.">
        <title>Solimonas terrae sp. nov., isolated from soil.</title>
        <authorList>
            <person name="Kim S.J."/>
            <person name="Moon J.Y."/>
            <person name="Weon H.Y."/>
            <person name="Ahn J.H."/>
            <person name="Chen W.M."/>
            <person name="Kwon S.W."/>
        </authorList>
    </citation>
    <scope>NUCLEOTIDE SEQUENCE [LARGE SCALE GENOMIC DNA]</scope>
    <source>
        <strain evidence="5 6">KIS83-12</strain>
    </source>
</reference>
<dbReference type="GO" id="GO:0006355">
    <property type="term" value="P:regulation of DNA-templated transcription"/>
    <property type="evidence" value="ECO:0007669"/>
    <property type="project" value="InterPro"/>
</dbReference>
<evidence type="ECO:0000256" key="3">
    <source>
        <dbReference type="ARBA" id="ARBA00023163"/>
    </source>
</evidence>
<dbReference type="InterPro" id="IPR018490">
    <property type="entry name" value="cNMP-bd_dom_sf"/>
</dbReference>
<dbReference type="InterPro" id="IPR036390">
    <property type="entry name" value="WH_DNA-bd_sf"/>
</dbReference>
<keyword evidence="1" id="KW-0805">Transcription regulation</keyword>
<evidence type="ECO:0000259" key="4">
    <source>
        <dbReference type="Pfam" id="PF13545"/>
    </source>
</evidence>
<name>A0A6M2BPW5_9GAMM</name>
<keyword evidence="3" id="KW-0804">Transcription</keyword>
<comment type="caution">
    <text evidence="5">The sequence shown here is derived from an EMBL/GenBank/DDBJ whole genome shotgun (WGS) entry which is preliminary data.</text>
</comment>
<keyword evidence="2" id="KW-0238">DNA-binding</keyword>
<feature type="domain" description="HTH crp-type" evidence="4">
    <location>
        <begin position="146"/>
        <end position="212"/>
    </location>
</feature>
<keyword evidence="6" id="KW-1185">Reference proteome</keyword>
<gene>
    <name evidence="5" type="ORF">G7Y85_07745</name>
</gene>
<accession>A0A6M2BPW5</accession>
<evidence type="ECO:0000256" key="1">
    <source>
        <dbReference type="ARBA" id="ARBA00023015"/>
    </source>
</evidence>
<dbReference type="Pfam" id="PF13545">
    <property type="entry name" value="HTH_Crp_2"/>
    <property type="match status" value="1"/>
</dbReference>
<evidence type="ECO:0000256" key="2">
    <source>
        <dbReference type="ARBA" id="ARBA00023125"/>
    </source>
</evidence>
<dbReference type="AlphaFoldDB" id="A0A6M2BPW5"/>
<dbReference type="SUPFAM" id="SSF46785">
    <property type="entry name" value="Winged helix' DNA-binding domain"/>
    <property type="match status" value="1"/>
</dbReference>
<dbReference type="SUPFAM" id="SSF51206">
    <property type="entry name" value="cAMP-binding domain-like"/>
    <property type="match status" value="1"/>
</dbReference>
<dbReference type="Gene3D" id="2.60.120.10">
    <property type="entry name" value="Jelly Rolls"/>
    <property type="match status" value="1"/>
</dbReference>